<dbReference type="InterPro" id="IPR053953">
    <property type="entry name" value="NirdL-like_HTH"/>
</dbReference>
<evidence type="ECO:0000256" key="2">
    <source>
        <dbReference type="ARBA" id="ARBA00023444"/>
    </source>
</evidence>
<comment type="catalytic activity">
    <reaction evidence="5">
        <text>siroheme + 2 H(+) = 12,18-didecarboxysiroheme + 2 CO2</text>
        <dbReference type="Rhea" id="RHEA:19093"/>
        <dbReference type="ChEBI" id="CHEBI:15378"/>
        <dbReference type="ChEBI" id="CHEBI:16526"/>
        <dbReference type="ChEBI" id="CHEBI:60052"/>
        <dbReference type="ChEBI" id="CHEBI:140497"/>
        <dbReference type="EC" id="4.1.1.111"/>
    </reaction>
</comment>
<evidence type="ECO:0000313" key="9">
    <source>
        <dbReference type="Proteomes" id="UP000197535"/>
    </source>
</evidence>
<feature type="domain" description="Siroheme decarboxylase NirL-like HTH" evidence="7">
    <location>
        <begin position="5"/>
        <end position="49"/>
    </location>
</feature>
<feature type="domain" description="Siroheme decarboxylase AsnC-like ligand binding" evidence="6">
    <location>
        <begin position="67"/>
        <end position="139"/>
    </location>
</feature>
<evidence type="ECO:0000256" key="3">
    <source>
        <dbReference type="ARBA" id="ARBA00023457"/>
    </source>
</evidence>
<reference evidence="8 9" key="1">
    <citation type="submission" date="2016-02" db="EMBL/GenBank/DDBJ databases">
        <authorList>
            <person name="Wen L."/>
            <person name="He K."/>
            <person name="Yang H."/>
        </authorList>
    </citation>
    <scope>NUCLEOTIDE SEQUENCE [LARGE SCALE GENOMIC DNA]</scope>
    <source>
        <strain evidence="8 9">TSA40</strain>
    </source>
</reference>
<evidence type="ECO:0000256" key="1">
    <source>
        <dbReference type="ARBA" id="ARBA00023239"/>
    </source>
</evidence>
<dbReference type="InterPro" id="IPR050684">
    <property type="entry name" value="HTH-Siroheme_Decarb"/>
</dbReference>
<dbReference type="SMART" id="SM00344">
    <property type="entry name" value="HTH_ASNC"/>
    <property type="match status" value="1"/>
</dbReference>
<dbReference type="InterPro" id="IPR019888">
    <property type="entry name" value="Tscrpt_reg_AsnC-like"/>
</dbReference>
<dbReference type="EC" id="4.1.1.111" evidence="4"/>
<dbReference type="Proteomes" id="UP000197535">
    <property type="component" value="Unassembled WGS sequence"/>
</dbReference>
<evidence type="ECO:0000313" key="8">
    <source>
        <dbReference type="EMBL" id="OWW21485.1"/>
    </source>
</evidence>
<comment type="similarity">
    <text evidence="3">Belongs to the Ahb/Nir family.</text>
</comment>
<dbReference type="Pfam" id="PF17805">
    <property type="entry name" value="AsnC_trans_reg2"/>
    <property type="match status" value="1"/>
</dbReference>
<sequence>MDDIDRSIINSLQGGLPVCERPYLEAAQRLGIGEEELLRRLATLLENGTLTRIGPLFQIERMGGAFTLAALSAPAEDYERIAATVNAFPEVAHNYERTHDLNMWFVVAAETPDGIDRAIERIEHDTGCKVYNFPKSREYFVELKLTV</sequence>
<name>A0A254TG33_9BURK</name>
<dbReference type="InterPro" id="IPR040523">
    <property type="entry name" value="AsnC_trans_reg2"/>
</dbReference>
<protein>
    <recommendedName>
        <fullName evidence="4">siroheme decarboxylase</fullName>
        <ecNumber evidence="4">4.1.1.111</ecNumber>
    </recommendedName>
</protein>
<dbReference type="PANTHER" id="PTHR43413">
    <property type="entry name" value="TRANSCRIPTIONAL REGULATOR, ASNC FAMILY"/>
    <property type="match status" value="1"/>
</dbReference>
<keyword evidence="1" id="KW-0456">Lyase</keyword>
<dbReference type="PANTHER" id="PTHR43413:SF1">
    <property type="entry name" value="SIROHEME DECARBOXYLASE NIRL SUBUNIT"/>
    <property type="match status" value="1"/>
</dbReference>
<dbReference type="Gene3D" id="3.30.70.3460">
    <property type="match status" value="1"/>
</dbReference>
<comment type="caution">
    <text evidence="8">The sequence shown here is derived from an EMBL/GenBank/DDBJ whole genome shotgun (WGS) entry which is preliminary data.</text>
</comment>
<organism evidence="8 9">
    <name type="scientific">Noviherbaspirillum denitrificans</name>
    <dbReference type="NCBI Taxonomy" id="1968433"/>
    <lineage>
        <taxon>Bacteria</taxon>
        <taxon>Pseudomonadati</taxon>
        <taxon>Pseudomonadota</taxon>
        <taxon>Betaproteobacteria</taxon>
        <taxon>Burkholderiales</taxon>
        <taxon>Oxalobacteraceae</taxon>
        <taxon>Noviherbaspirillum</taxon>
    </lineage>
</organism>
<gene>
    <name evidence="8" type="ORF">AYR66_20330</name>
</gene>
<proteinExistence type="inferred from homology"/>
<accession>A0A254TG33</accession>
<dbReference type="EMBL" id="LSTO01000001">
    <property type="protein sequence ID" value="OWW21485.1"/>
    <property type="molecule type" value="Genomic_DNA"/>
</dbReference>
<dbReference type="OrthoDB" id="9806536at2"/>
<dbReference type="Pfam" id="PF22451">
    <property type="entry name" value="NirdL-like_HTH"/>
    <property type="match status" value="1"/>
</dbReference>
<dbReference type="RefSeq" id="WP_141104087.1">
    <property type="nucleotide sequence ID" value="NZ_LSTO01000001.1"/>
</dbReference>
<dbReference type="AlphaFoldDB" id="A0A254TG33"/>
<keyword evidence="9" id="KW-1185">Reference proteome</keyword>
<evidence type="ECO:0000259" key="7">
    <source>
        <dbReference type="Pfam" id="PF22451"/>
    </source>
</evidence>
<comment type="pathway">
    <text evidence="2">Porphyrin-containing compound metabolism.</text>
</comment>
<dbReference type="Gene3D" id="1.10.10.10">
    <property type="entry name" value="Winged helix-like DNA-binding domain superfamily/Winged helix DNA-binding domain"/>
    <property type="match status" value="1"/>
</dbReference>
<evidence type="ECO:0000256" key="4">
    <source>
        <dbReference type="ARBA" id="ARBA00023471"/>
    </source>
</evidence>
<dbReference type="GO" id="GO:0016829">
    <property type="term" value="F:lyase activity"/>
    <property type="evidence" value="ECO:0007669"/>
    <property type="project" value="UniProtKB-KW"/>
</dbReference>
<evidence type="ECO:0000256" key="5">
    <source>
        <dbReference type="ARBA" id="ARBA00048470"/>
    </source>
</evidence>
<dbReference type="InterPro" id="IPR036388">
    <property type="entry name" value="WH-like_DNA-bd_sf"/>
</dbReference>
<evidence type="ECO:0000259" key="6">
    <source>
        <dbReference type="Pfam" id="PF17805"/>
    </source>
</evidence>